<accession>A0ACB8AR99</accession>
<organism evidence="1 2">
    <name type="scientific">Hygrophoropsis aurantiaca</name>
    <dbReference type="NCBI Taxonomy" id="72124"/>
    <lineage>
        <taxon>Eukaryota</taxon>
        <taxon>Fungi</taxon>
        <taxon>Dikarya</taxon>
        <taxon>Basidiomycota</taxon>
        <taxon>Agaricomycotina</taxon>
        <taxon>Agaricomycetes</taxon>
        <taxon>Agaricomycetidae</taxon>
        <taxon>Boletales</taxon>
        <taxon>Coniophorineae</taxon>
        <taxon>Hygrophoropsidaceae</taxon>
        <taxon>Hygrophoropsis</taxon>
    </lineage>
</organism>
<protein>
    <submittedName>
        <fullName evidence="1">UEV domain-containing protein</fullName>
    </submittedName>
</protein>
<proteinExistence type="predicted"/>
<reference evidence="1" key="1">
    <citation type="journal article" date="2021" name="New Phytol.">
        <title>Evolutionary innovations through gain and loss of genes in the ectomycorrhizal Boletales.</title>
        <authorList>
            <person name="Wu G."/>
            <person name="Miyauchi S."/>
            <person name="Morin E."/>
            <person name="Kuo A."/>
            <person name="Drula E."/>
            <person name="Varga T."/>
            <person name="Kohler A."/>
            <person name="Feng B."/>
            <person name="Cao Y."/>
            <person name="Lipzen A."/>
            <person name="Daum C."/>
            <person name="Hundley H."/>
            <person name="Pangilinan J."/>
            <person name="Johnson J."/>
            <person name="Barry K."/>
            <person name="LaButti K."/>
            <person name="Ng V."/>
            <person name="Ahrendt S."/>
            <person name="Min B."/>
            <person name="Choi I.G."/>
            <person name="Park H."/>
            <person name="Plett J.M."/>
            <person name="Magnuson J."/>
            <person name="Spatafora J.W."/>
            <person name="Nagy L.G."/>
            <person name="Henrissat B."/>
            <person name="Grigoriev I.V."/>
            <person name="Yang Z.L."/>
            <person name="Xu J."/>
            <person name="Martin F.M."/>
        </authorList>
    </citation>
    <scope>NUCLEOTIDE SEQUENCE</scope>
    <source>
        <strain evidence="1">ATCC 28755</strain>
    </source>
</reference>
<keyword evidence="2" id="KW-1185">Reference proteome</keyword>
<evidence type="ECO:0000313" key="2">
    <source>
        <dbReference type="Proteomes" id="UP000790377"/>
    </source>
</evidence>
<name>A0ACB8AR99_9AGAM</name>
<sequence length="529" mass="57985">MSAESLTQKWLRQNVNSYPQRDRVYIDIDAALARFSTLRPKSDVYIYDDGRTQLLLCVHGLLPISFRGASYNIPVAVWVTREYPKHPPIVYVVPTQDMLVRPSKYVEVSGKCNLEYLQNWERKSEACNLSALLEAMQDQFSRGPPLYAKPKPATSPSPSTSRPAPSTLIQSPSSSGVTTPPALPPKPSASSPPVPPRPLATSSGPNHTAIPSQSTNLYDRPPPPLPRNREGDGLPPQYQHPSRPQFTAGGTLGVPSPYLPRDSLPGNYSVPTSSQPSLPIAPGHGASATPAAYHSPSPGSRPYNNLPNPNTTSPPSIPLQRPIAVPQPNLPPPNLLDEEAIESSPAIADMRAPAPPRPPNPELLRLHAQLHQKIHSELASLSQVMQLDAERLHAQQTDLLAGEPAIRDEMARLEAVRDVCLNVSGRLRSTVEQGERNVAELRRKGDPEVDELVCSTSIVHNQLVNLVAEDNAIEDTVYHLHRALNTGRVDLERFLRTTRVLAEEQFMKRALIEKIQAGIIPMGMSLSYN</sequence>
<dbReference type="Proteomes" id="UP000790377">
    <property type="component" value="Unassembled WGS sequence"/>
</dbReference>
<dbReference type="EMBL" id="MU267594">
    <property type="protein sequence ID" value="KAH7916050.1"/>
    <property type="molecule type" value="Genomic_DNA"/>
</dbReference>
<gene>
    <name evidence="1" type="ORF">BJ138DRAFT_996691</name>
</gene>
<comment type="caution">
    <text evidence="1">The sequence shown here is derived from an EMBL/GenBank/DDBJ whole genome shotgun (WGS) entry which is preliminary data.</text>
</comment>
<evidence type="ECO:0000313" key="1">
    <source>
        <dbReference type="EMBL" id="KAH7916050.1"/>
    </source>
</evidence>